<dbReference type="Proteomes" id="UP000020077">
    <property type="component" value="Unassembled WGS sequence"/>
</dbReference>
<dbReference type="AlphaFoldDB" id="A0A080LS49"/>
<reference evidence="1 2" key="1">
    <citation type="submission" date="2014-02" db="EMBL/GenBank/DDBJ databases">
        <title>Expanding our view of genomic diversity in Candidatus Accumulibacter clades.</title>
        <authorList>
            <person name="Skennerton C.T."/>
            <person name="Barr J.J."/>
            <person name="Slater F.R."/>
            <person name="Bond P.L."/>
            <person name="Tyson G.W."/>
        </authorList>
    </citation>
    <scope>NUCLEOTIDE SEQUENCE [LARGE SCALE GENOMIC DNA]</scope>
    <source>
        <strain evidence="2">BA-91</strain>
    </source>
</reference>
<accession>A0A080LS49</accession>
<name>A0A080LS49_9PROT</name>
<dbReference type="EMBL" id="JDVG02000593">
    <property type="protein sequence ID" value="KFB71128.1"/>
    <property type="molecule type" value="Genomic_DNA"/>
</dbReference>
<gene>
    <name evidence="1" type="ORF">AW09_003754</name>
</gene>
<evidence type="ECO:0000313" key="2">
    <source>
        <dbReference type="Proteomes" id="UP000020077"/>
    </source>
</evidence>
<organism evidence="1 2">
    <name type="scientific">Candidatus Accumulibacter phosphatis</name>
    <dbReference type="NCBI Taxonomy" id="327160"/>
    <lineage>
        <taxon>Bacteria</taxon>
        <taxon>Pseudomonadati</taxon>
        <taxon>Pseudomonadota</taxon>
        <taxon>Betaproteobacteria</taxon>
        <taxon>Candidatus Accumulibacter</taxon>
    </lineage>
</organism>
<evidence type="ECO:0000313" key="1">
    <source>
        <dbReference type="EMBL" id="KFB71128.1"/>
    </source>
</evidence>
<comment type="caution">
    <text evidence="1">The sequence shown here is derived from an EMBL/GenBank/DDBJ whole genome shotgun (WGS) entry which is preliminary data.</text>
</comment>
<proteinExistence type="predicted"/>
<protein>
    <submittedName>
        <fullName evidence="1">Uncharacterized protein</fullName>
    </submittedName>
</protein>
<sequence>MLQFAALVDELQQFELPVPCLHQQRNKYIVAHYHSPQGRRPESTVTTSLDYILKTGLGDLCRIIITDCNN</sequence>